<dbReference type="NCBIfam" id="TIGR01726">
    <property type="entry name" value="HEQRo_perm_3TM"/>
    <property type="match status" value="1"/>
</dbReference>
<keyword evidence="4" id="KW-1003">Cell membrane</keyword>
<dbReference type="GO" id="GO:0006865">
    <property type="term" value="P:amino acid transport"/>
    <property type="evidence" value="ECO:0007669"/>
    <property type="project" value="UniProtKB-KW"/>
</dbReference>
<dbReference type="InterPro" id="IPR043429">
    <property type="entry name" value="ArtM/GltK/GlnP/TcyL/YhdX-like"/>
</dbReference>
<dbReference type="AlphaFoldDB" id="Q13ZF2"/>
<dbReference type="RefSeq" id="WP_011488180.1">
    <property type="nucleotide sequence ID" value="NC_007951.1"/>
</dbReference>
<dbReference type="KEGG" id="bxe:Bxe_A2433"/>
<gene>
    <name evidence="11" type="ORF">Bxe_A2433</name>
</gene>
<feature type="transmembrane region" description="Helical" evidence="9">
    <location>
        <begin position="202"/>
        <end position="221"/>
    </location>
</feature>
<keyword evidence="8 9" id="KW-0472">Membrane</keyword>
<evidence type="ECO:0000256" key="6">
    <source>
        <dbReference type="ARBA" id="ARBA00022970"/>
    </source>
</evidence>
<accession>Q13ZF2</accession>
<dbReference type="PROSITE" id="PS50928">
    <property type="entry name" value="ABC_TM1"/>
    <property type="match status" value="1"/>
</dbReference>
<dbReference type="STRING" id="266265.Bxe_A2433"/>
<dbReference type="Pfam" id="PF00528">
    <property type="entry name" value="BPD_transp_1"/>
    <property type="match status" value="1"/>
</dbReference>
<keyword evidence="5 9" id="KW-0812">Transmembrane</keyword>
<name>Q13ZF2_PARXL</name>
<evidence type="ECO:0000256" key="3">
    <source>
        <dbReference type="ARBA" id="ARBA00022448"/>
    </source>
</evidence>
<evidence type="ECO:0000256" key="2">
    <source>
        <dbReference type="ARBA" id="ARBA00010072"/>
    </source>
</evidence>
<dbReference type="eggNOG" id="COG0765">
    <property type="taxonomic scope" value="Bacteria"/>
</dbReference>
<keyword evidence="3 9" id="KW-0813">Transport</keyword>
<keyword evidence="12" id="KW-1185">Reference proteome</keyword>
<dbReference type="Gene3D" id="1.10.3720.10">
    <property type="entry name" value="MetI-like"/>
    <property type="match status" value="1"/>
</dbReference>
<dbReference type="SUPFAM" id="SSF161098">
    <property type="entry name" value="MetI-like"/>
    <property type="match status" value="1"/>
</dbReference>
<evidence type="ECO:0000256" key="8">
    <source>
        <dbReference type="ARBA" id="ARBA00023136"/>
    </source>
</evidence>
<dbReference type="GO" id="GO:0022857">
    <property type="term" value="F:transmembrane transporter activity"/>
    <property type="evidence" value="ECO:0007669"/>
    <property type="project" value="InterPro"/>
</dbReference>
<evidence type="ECO:0000256" key="1">
    <source>
        <dbReference type="ARBA" id="ARBA00004429"/>
    </source>
</evidence>
<dbReference type="OrthoDB" id="6534575at2"/>
<reference evidence="11 12" key="1">
    <citation type="journal article" date="2006" name="Proc. Natl. Acad. Sci. U.S.A.">
        <title>Burkholderia xenovorans LB400 harbors a multi-replicon, 9.73-Mbp genome shaped for versatility.</title>
        <authorList>
            <person name="Chain P.S."/>
            <person name="Denef V.J."/>
            <person name="Konstantinidis K.T."/>
            <person name="Vergez L.M."/>
            <person name="Agullo L."/>
            <person name="Reyes V.L."/>
            <person name="Hauser L."/>
            <person name="Cordova M."/>
            <person name="Gomez L."/>
            <person name="Gonzalez M."/>
            <person name="Land M."/>
            <person name="Lao V."/>
            <person name="Larimer F."/>
            <person name="LiPuma J.J."/>
            <person name="Mahenthiralingam E."/>
            <person name="Malfatti S.A."/>
            <person name="Marx C.J."/>
            <person name="Parnell J.J."/>
            <person name="Ramette A."/>
            <person name="Richardson P."/>
            <person name="Seeger M."/>
            <person name="Smith D."/>
            <person name="Spilker T."/>
            <person name="Sul W.J."/>
            <person name="Tsoi T.V."/>
            <person name="Ulrich L.E."/>
            <person name="Zhulin I.B."/>
            <person name="Tiedje J.M."/>
        </authorList>
    </citation>
    <scope>NUCLEOTIDE SEQUENCE [LARGE SCALE GENOMIC DNA]</scope>
    <source>
        <strain evidence="11 12">LB400</strain>
    </source>
</reference>
<evidence type="ECO:0000256" key="9">
    <source>
        <dbReference type="RuleBase" id="RU363032"/>
    </source>
</evidence>
<comment type="subcellular location">
    <subcellularLocation>
        <location evidence="1">Cell inner membrane</location>
        <topology evidence="1">Multi-pass membrane protein</topology>
    </subcellularLocation>
    <subcellularLocation>
        <location evidence="9">Cell membrane</location>
        <topology evidence="9">Multi-pass membrane protein</topology>
    </subcellularLocation>
</comment>
<dbReference type="InterPro" id="IPR010065">
    <property type="entry name" value="AA_ABC_transptr_permease_3TM"/>
</dbReference>
<dbReference type="KEGG" id="bxb:DR64_127"/>
<evidence type="ECO:0000256" key="7">
    <source>
        <dbReference type="ARBA" id="ARBA00022989"/>
    </source>
</evidence>
<evidence type="ECO:0000256" key="5">
    <source>
        <dbReference type="ARBA" id="ARBA00022692"/>
    </source>
</evidence>
<dbReference type="GO" id="GO:0043190">
    <property type="term" value="C:ATP-binding cassette (ABC) transporter complex"/>
    <property type="evidence" value="ECO:0007669"/>
    <property type="project" value="InterPro"/>
</dbReference>
<keyword evidence="6" id="KW-0029">Amino-acid transport</keyword>
<sequence length="235" mass="25736">MSLDFSWLADPVYQTWLLRGIGTTVAVCVCAIALMFVIGIIGAALIYFRVPVLETLTTVVVELLRNTPPLVQLFVLYFTLSELGLSVRNLATGQQIPVFSGFTCMVLSLALYNGSIAVEIVRSGLHAVPDATVDAARSLGYSRLRIFWHIQLPMAMRLSTTQMTNNIVSLIKTSSQAAFVAVADVMYYATQITLENFRNLEVMLTVWVCYLVLASFASTVAGRIGRAVRIPGYGV</sequence>
<feature type="transmembrane region" description="Helical" evidence="9">
    <location>
        <begin position="21"/>
        <end position="50"/>
    </location>
</feature>
<dbReference type="Proteomes" id="UP000001817">
    <property type="component" value="Chromosome 1"/>
</dbReference>
<evidence type="ECO:0000313" key="12">
    <source>
        <dbReference type="Proteomes" id="UP000001817"/>
    </source>
</evidence>
<evidence type="ECO:0000256" key="4">
    <source>
        <dbReference type="ARBA" id="ARBA00022475"/>
    </source>
</evidence>
<dbReference type="PATRIC" id="fig|266265.5.peg.2096"/>
<dbReference type="EMBL" id="CP000270">
    <property type="protein sequence ID" value="ABE30537.1"/>
    <property type="molecule type" value="Genomic_DNA"/>
</dbReference>
<evidence type="ECO:0000313" key="11">
    <source>
        <dbReference type="EMBL" id="ABE30537.1"/>
    </source>
</evidence>
<dbReference type="InterPro" id="IPR035906">
    <property type="entry name" value="MetI-like_sf"/>
</dbReference>
<evidence type="ECO:0000259" key="10">
    <source>
        <dbReference type="PROSITE" id="PS50928"/>
    </source>
</evidence>
<protein>
    <submittedName>
        <fullName evidence="11">Amino acid ABC transporter membrane protein 1, PAAT family</fullName>
    </submittedName>
</protein>
<dbReference type="InterPro" id="IPR000515">
    <property type="entry name" value="MetI-like"/>
</dbReference>
<feature type="domain" description="ABC transmembrane type-1" evidence="10">
    <location>
        <begin position="21"/>
        <end position="221"/>
    </location>
</feature>
<dbReference type="CDD" id="cd06261">
    <property type="entry name" value="TM_PBP2"/>
    <property type="match status" value="1"/>
</dbReference>
<proteinExistence type="inferred from homology"/>
<dbReference type="PANTHER" id="PTHR30614">
    <property type="entry name" value="MEMBRANE COMPONENT OF AMINO ACID ABC TRANSPORTER"/>
    <property type="match status" value="1"/>
</dbReference>
<keyword evidence="7 9" id="KW-1133">Transmembrane helix</keyword>
<organism evidence="11 12">
    <name type="scientific">Paraburkholderia xenovorans (strain LB400)</name>
    <dbReference type="NCBI Taxonomy" id="266265"/>
    <lineage>
        <taxon>Bacteria</taxon>
        <taxon>Pseudomonadati</taxon>
        <taxon>Pseudomonadota</taxon>
        <taxon>Betaproteobacteria</taxon>
        <taxon>Burkholderiales</taxon>
        <taxon>Burkholderiaceae</taxon>
        <taxon>Paraburkholderia</taxon>
    </lineage>
</organism>
<comment type="similarity">
    <text evidence="2">Belongs to the binding-protein-dependent transport system permease family. HisMQ subfamily.</text>
</comment>
<dbReference type="PANTHER" id="PTHR30614:SF37">
    <property type="entry name" value="AMINO-ACID ABC TRANSPORTER PERMEASE PROTEIN YHDX-RELATED"/>
    <property type="match status" value="1"/>
</dbReference>